<dbReference type="Gramene" id="mRNA:HanXRQr2_Chr11g0513931">
    <property type="protein sequence ID" value="CDS:HanXRQr2_Chr11g0513931.1"/>
    <property type="gene ID" value="HanXRQr2_Chr11g0513931"/>
</dbReference>
<organism evidence="2 3">
    <name type="scientific">Helianthus annuus</name>
    <name type="common">Common sunflower</name>
    <dbReference type="NCBI Taxonomy" id="4232"/>
    <lineage>
        <taxon>Eukaryota</taxon>
        <taxon>Viridiplantae</taxon>
        <taxon>Streptophyta</taxon>
        <taxon>Embryophyta</taxon>
        <taxon>Tracheophyta</taxon>
        <taxon>Spermatophyta</taxon>
        <taxon>Magnoliopsida</taxon>
        <taxon>eudicotyledons</taxon>
        <taxon>Gunneridae</taxon>
        <taxon>Pentapetalae</taxon>
        <taxon>asterids</taxon>
        <taxon>campanulids</taxon>
        <taxon>Asterales</taxon>
        <taxon>Asteraceae</taxon>
        <taxon>Asteroideae</taxon>
        <taxon>Heliantheae alliance</taxon>
        <taxon>Heliantheae</taxon>
        <taxon>Helianthus</taxon>
    </lineage>
</organism>
<dbReference type="EMBL" id="MNCJ02000326">
    <property type="protein sequence ID" value="KAF5783950.1"/>
    <property type="molecule type" value="Genomic_DNA"/>
</dbReference>
<dbReference type="InterPro" id="IPR045272">
    <property type="entry name" value="ANXUR1/2-like"/>
</dbReference>
<proteinExistence type="predicted"/>
<comment type="caution">
    <text evidence="2">The sequence shown here is derived from an EMBL/GenBank/DDBJ whole genome shotgun (WGS) entry which is preliminary data.</text>
</comment>
<evidence type="ECO:0000313" key="2">
    <source>
        <dbReference type="EMBL" id="KAF5783950.1"/>
    </source>
</evidence>
<accession>A0A9K3N1Z2</accession>
<dbReference type="InterPro" id="IPR011009">
    <property type="entry name" value="Kinase-like_dom_sf"/>
</dbReference>
<keyword evidence="2" id="KW-0808">Transferase</keyword>
<reference evidence="2" key="2">
    <citation type="submission" date="2020-06" db="EMBL/GenBank/DDBJ databases">
        <title>Helianthus annuus Genome sequencing and assembly Release 2.</title>
        <authorList>
            <person name="Gouzy J."/>
            <person name="Langlade N."/>
            <person name="Munos S."/>
        </authorList>
    </citation>
    <scope>NUCLEOTIDE SEQUENCE</scope>
    <source>
        <tissue evidence="2">Leaves</tissue>
    </source>
</reference>
<dbReference type="PANTHER" id="PTHR27003:SF383">
    <property type="entry name" value="TYROSINE-PROTEIN KINASE, NON-RECEPTOR JAK_TYK2-RELATED"/>
    <property type="match status" value="1"/>
</dbReference>
<sequence>MSFSKNVIPISIPYEEIESATNNFADENLLAQGSYFNVYKTQLLHSGDMVDIVARKSLNDCYTDYELSMSKNLNHKNIVSVFKICVNKGERIIINRHYANGSLSKHLSGPTSLTWMQRLHICVGVADALKYIHYDAFEDEYIIHNNVNSSKVLLDQNWEPKLHGFRSASKVKKHHLDLTNSFYGKLE</sequence>
<dbReference type="InterPro" id="IPR001245">
    <property type="entry name" value="Ser-Thr/Tyr_kinase_cat_dom"/>
</dbReference>
<dbReference type="GO" id="GO:0004672">
    <property type="term" value="F:protein kinase activity"/>
    <property type="evidence" value="ECO:0000318"/>
    <property type="project" value="GO_Central"/>
</dbReference>
<evidence type="ECO:0000259" key="1">
    <source>
        <dbReference type="PROSITE" id="PS50011"/>
    </source>
</evidence>
<dbReference type="Proteomes" id="UP000215914">
    <property type="component" value="Unassembled WGS sequence"/>
</dbReference>
<reference evidence="2" key="1">
    <citation type="journal article" date="2017" name="Nature">
        <title>The sunflower genome provides insights into oil metabolism, flowering and Asterid evolution.</title>
        <authorList>
            <person name="Badouin H."/>
            <person name="Gouzy J."/>
            <person name="Grassa C.J."/>
            <person name="Murat F."/>
            <person name="Staton S.E."/>
            <person name="Cottret L."/>
            <person name="Lelandais-Briere C."/>
            <person name="Owens G.L."/>
            <person name="Carrere S."/>
            <person name="Mayjonade B."/>
            <person name="Legrand L."/>
            <person name="Gill N."/>
            <person name="Kane N.C."/>
            <person name="Bowers J.E."/>
            <person name="Hubner S."/>
            <person name="Bellec A."/>
            <person name="Berard A."/>
            <person name="Berges H."/>
            <person name="Blanchet N."/>
            <person name="Boniface M.C."/>
            <person name="Brunel D."/>
            <person name="Catrice O."/>
            <person name="Chaidir N."/>
            <person name="Claudel C."/>
            <person name="Donnadieu C."/>
            <person name="Faraut T."/>
            <person name="Fievet G."/>
            <person name="Helmstetter N."/>
            <person name="King M."/>
            <person name="Knapp S.J."/>
            <person name="Lai Z."/>
            <person name="Le Paslier M.C."/>
            <person name="Lippi Y."/>
            <person name="Lorenzon L."/>
            <person name="Mandel J.R."/>
            <person name="Marage G."/>
            <person name="Marchand G."/>
            <person name="Marquand E."/>
            <person name="Bret-Mestries E."/>
            <person name="Morien E."/>
            <person name="Nambeesan S."/>
            <person name="Nguyen T."/>
            <person name="Pegot-Espagnet P."/>
            <person name="Pouilly N."/>
            <person name="Raftis F."/>
            <person name="Sallet E."/>
            <person name="Schiex T."/>
            <person name="Thomas J."/>
            <person name="Vandecasteele C."/>
            <person name="Vares D."/>
            <person name="Vear F."/>
            <person name="Vautrin S."/>
            <person name="Crespi M."/>
            <person name="Mangin B."/>
            <person name="Burke J.M."/>
            <person name="Salse J."/>
            <person name="Munos S."/>
            <person name="Vincourt P."/>
            <person name="Rieseberg L.H."/>
            <person name="Langlade N.B."/>
        </authorList>
    </citation>
    <scope>NUCLEOTIDE SEQUENCE</scope>
    <source>
        <tissue evidence="2">Leaves</tissue>
    </source>
</reference>
<protein>
    <recommendedName>
        <fullName evidence="1">Protein kinase domain-containing protein</fullName>
    </recommendedName>
</protein>
<dbReference type="PROSITE" id="PS50011">
    <property type="entry name" value="PROTEIN_KINASE_DOM"/>
    <property type="match status" value="1"/>
</dbReference>
<feature type="domain" description="Protein kinase" evidence="1">
    <location>
        <begin position="24"/>
        <end position="187"/>
    </location>
</feature>
<dbReference type="AlphaFoldDB" id="A0A9K3N1Z2"/>
<dbReference type="InterPro" id="IPR000719">
    <property type="entry name" value="Prot_kinase_dom"/>
</dbReference>
<dbReference type="GO" id="GO:0005886">
    <property type="term" value="C:plasma membrane"/>
    <property type="evidence" value="ECO:0000318"/>
    <property type="project" value="GO_Central"/>
</dbReference>
<dbReference type="GO" id="GO:0004714">
    <property type="term" value="F:transmembrane receptor protein tyrosine kinase activity"/>
    <property type="evidence" value="ECO:0007669"/>
    <property type="project" value="InterPro"/>
</dbReference>
<name>A0A9K3N1Z2_HELAN</name>
<keyword evidence="3" id="KW-1185">Reference proteome</keyword>
<dbReference type="Gene3D" id="1.10.510.10">
    <property type="entry name" value="Transferase(Phosphotransferase) domain 1"/>
    <property type="match status" value="1"/>
</dbReference>
<dbReference type="SUPFAM" id="SSF56112">
    <property type="entry name" value="Protein kinase-like (PK-like)"/>
    <property type="match status" value="1"/>
</dbReference>
<evidence type="ECO:0000313" key="3">
    <source>
        <dbReference type="Proteomes" id="UP000215914"/>
    </source>
</evidence>
<dbReference type="Pfam" id="PF07714">
    <property type="entry name" value="PK_Tyr_Ser-Thr"/>
    <property type="match status" value="1"/>
</dbReference>
<gene>
    <name evidence="2" type="ORF">HanXRQr2_Chr11g0513931</name>
</gene>
<dbReference type="PANTHER" id="PTHR27003">
    <property type="entry name" value="OS07G0166700 PROTEIN"/>
    <property type="match status" value="1"/>
</dbReference>
<dbReference type="Gene3D" id="3.30.200.20">
    <property type="entry name" value="Phosphorylase Kinase, domain 1"/>
    <property type="match status" value="1"/>
</dbReference>
<dbReference type="GO" id="GO:0005524">
    <property type="term" value="F:ATP binding"/>
    <property type="evidence" value="ECO:0007669"/>
    <property type="project" value="InterPro"/>
</dbReference>